<reference evidence="3 4" key="1">
    <citation type="submission" date="2019-06" db="EMBL/GenBank/DDBJ databases">
        <title>Genomic Encyclopedia of Type Strains, Phase IV (KMG-V): Genome sequencing to study the core and pangenomes of soil and plant-associated prokaryotes.</title>
        <authorList>
            <person name="Whitman W."/>
        </authorList>
    </citation>
    <scope>NUCLEOTIDE SEQUENCE [LARGE SCALE GENOMIC DNA]</scope>
    <source>
        <strain evidence="3 4">BR 12005</strain>
    </source>
</reference>
<dbReference type="EMBL" id="VITV01000003">
    <property type="protein sequence ID" value="TWB77353.1"/>
    <property type="molecule type" value="Genomic_DNA"/>
</dbReference>
<dbReference type="InterPro" id="IPR007038">
    <property type="entry name" value="HupE_UreJ"/>
</dbReference>
<keyword evidence="2" id="KW-0732">Signal</keyword>
<accession>A0A560K1Y7</accession>
<keyword evidence="1" id="KW-0472">Membrane</keyword>
<feature type="transmembrane region" description="Helical" evidence="1">
    <location>
        <begin position="60"/>
        <end position="81"/>
    </location>
</feature>
<dbReference type="RefSeq" id="WP_145609980.1">
    <property type="nucleotide sequence ID" value="NZ_VITV01000003.1"/>
</dbReference>
<keyword evidence="1" id="KW-0812">Transmembrane</keyword>
<feature type="transmembrane region" description="Helical" evidence="1">
    <location>
        <begin position="111"/>
        <end position="128"/>
    </location>
</feature>
<evidence type="ECO:0000313" key="3">
    <source>
        <dbReference type="EMBL" id="TWB77353.1"/>
    </source>
</evidence>
<feature type="transmembrane region" description="Helical" evidence="1">
    <location>
        <begin position="175"/>
        <end position="193"/>
    </location>
</feature>
<comment type="caution">
    <text evidence="3">The sequence shown here is derived from an EMBL/GenBank/DDBJ whole genome shotgun (WGS) entry which is preliminary data.</text>
</comment>
<organism evidence="3 4">
    <name type="scientific">Nitrospirillum amazonense</name>
    <dbReference type="NCBI Taxonomy" id="28077"/>
    <lineage>
        <taxon>Bacteria</taxon>
        <taxon>Pseudomonadati</taxon>
        <taxon>Pseudomonadota</taxon>
        <taxon>Alphaproteobacteria</taxon>
        <taxon>Rhodospirillales</taxon>
        <taxon>Azospirillaceae</taxon>
        <taxon>Nitrospirillum</taxon>
    </lineage>
</organism>
<evidence type="ECO:0000313" key="4">
    <source>
        <dbReference type="Proteomes" id="UP000320516"/>
    </source>
</evidence>
<gene>
    <name evidence="3" type="ORF">FBZ87_103169</name>
</gene>
<feature type="signal peptide" evidence="2">
    <location>
        <begin position="1"/>
        <end position="19"/>
    </location>
</feature>
<feature type="transmembrane region" description="Helical" evidence="1">
    <location>
        <begin position="140"/>
        <end position="163"/>
    </location>
</feature>
<dbReference type="PIRSF" id="PIRSF016919">
    <property type="entry name" value="HupE_UreJ"/>
    <property type="match status" value="1"/>
</dbReference>
<sequence length="194" mass="19301">MKRWILVAAALAISHPAAAHSGTGLPGGVGPGFLHPFSGLDHLLAMVAVGLWGAVLGNPLLLALPILFPAMMVVGAVAGMVGMPLPPVELGIACSVLVLGGCVAGGIKAPVWLALALVAVFALFHGYAHGRELPSAADPAGYSAGFVLATGLLHLAGVAIGHLNSRRGGMRLTRGLGGAIALLGIGFLARAVLP</sequence>
<evidence type="ECO:0000256" key="2">
    <source>
        <dbReference type="SAM" id="SignalP"/>
    </source>
</evidence>
<evidence type="ECO:0000256" key="1">
    <source>
        <dbReference type="SAM" id="Phobius"/>
    </source>
</evidence>
<feature type="transmembrane region" description="Helical" evidence="1">
    <location>
        <begin position="87"/>
        <end position="104"/>
    </location>
</feature>
<keyword evidence="1" id="KW-1133">Transmembrane helix</keyword>
<dbReference type="Pfam" id="PF04955">
    <property type="entry name" value="HupE_UreJ"/>
    <property type="match status" value="1"/>
</dbReference>
<feature type="transmembrane region" description="Helical" evidence="1">
    <location>
        <begin position="35"/>
        <end position="53"/>
    </location>
</feature>
<dbReference type="Proteomes" id="UP000320516">
    <property type="component" value="Unassembled WGS sequence"/>
</dbReference>
<name>A0A560K1Y7_9PROT</name>
<protein>
    <submittedName>
        <fullName evidence="3">Urease accessory protein</fullName>
    </submittedName>
</protein>
<feature type="chain" id="PRO_5022115684" evidence="2">
    <location>
        <begin position="20"/>
        <end position="194"/>
    </location>
</feature>
<proteinExistence type="predicted"/>
<dbReference type="AlphaFoldDB" id="A0A560K1Y7"/>